<dbReference type="PANTHER" id="PTHR22972">
    <property type="entry name" value="SERINE/THREONINE PROTEIN KINASE"/>
    <property type="match status" value="1"/>
</dbReference>
<keyword evidence="11" id="KW-0809">Transit peptide</keyword>
<dbReference type="InterPro" id="IPR011009">
    <property type="entry name" value="Kinase-like_dom_sf"/>
</dbReference>
<keyword evidence="17" id="KW-1185">Reference proteome</keyword>
<name>A0A183GST0_HELPZ</name>
<comment type="cofactor">
    <cofactor evidence="1">
        <name>Mg(2+)</name>
        <dbReference type="ChEBI" id="CHEBI:18420"/>
    </cofactor>
</comment>
<accession>A0A183GST0</accession>
<dbReference type="InterPro" id="IPR051511">
    <property type="entry name" value="MitoQC_Scaffold_Kinases"/>
</dbReference>
<keyword evidence="4" id="KW-0723">Serine/threonine-protein kinase</keyword>
<dbReference type="GO" id="GO:0005739">
    <property type="term" value="C:mitochondrion"/>
    <property type="evidence" value="ECO:0007669"/>
    <property type="project" value="UniProtKB-SubCell"/>
</dbReference>
<evidence type="ECO:0000256" key="6">
    <source>
        <dbReference type="ARBA" id="ARBA00022723"/>
    </source>
</evidence>
<evidence type="ECO:0000256" key="7">
    <source>
        <dbReference type="ARBA" id="ARBA00022741"/>
    </source>
</evidence>
<keyword evidence="12" id="KW-0496">Mitochondrion</keyword>
<evidence type="ECO:0000256" key="9">
    <source>
        <dbReference type="ARBA" id="ARBA00022840"/>
    </source>
</evidence>
<keyword evidence="9" id="KW-0067">ATP-binding</keyword>
<evidence type="ECO:0000256" key="10">
    <source>
        <dbReference type="ARBA" id="ARBA00022842"/>
    </source>
</evidence>
<evidence type="ECO:0000256" key="8">
    <source>
        <dbReference type="ARBA" id="ARBA00022777"/>
    </source>
</evidence>
<evidence type="ECO:0000256" key="2">
    <source>
        <dbReference type="ARBA" id="ARBA00004173"/>
    </source>
</evidence>
<organism evidence="17 18">
    <name type="scientific">Heligmosomoides polygyrus</name>
    <name type="common">Parasitic roundworm</name>
    <dbReference type="NCBI Taxonomy" id="6339"/>
    <lineage>
        <taxon>Eukaryota</taxon>
        <taxon>Metazoa</taxon>
        <taxon>Ecdysozoa</taxon>
        <taxon>Nematoda</taxon>
        <taxon>Chromadorea</taxon>
        <taxon>Rhabditida</taxon>
        <taxon>Rhabditina</taxon>
        <taxon>Rhabditomorpha</taxon>
        <taxon>Strongyloidea</taxon>
        <taxon>Heligmosomidae</taxon>
        <taxon>Heligmosomoides</taxon>
    </lineage>
</organism>
<keyword evidence="5" id="KW-0808">Transferase</keyword>
<evidence type="ECO:0000313" key="17">
    <source>
        <dbReference type="Proteomes" id="UP000050761"/>
    </source>
</evidence>
<proteinExistence type="predicted"/>
<dbReference type="GO" id="GO:0004674">
    <property type="term" value="F:protein serine/threonine kinase activity"/>
    <property type="evidence" value="ECO:0007669"/>
    <property type="project" value="UniProtKB-KW"/>
</dbReference>
<dbReference type="GO" id="GO:0042981">
    <property type="term" value="P:regulation of apoptotic process"/>
    <property type="evidence" value="ECO:0007669"/>
    <property type="project" value="TreeGrafter"/>
</dbReference>
<reference evidence="18" key="1">
    <citation type="submission" date="2019-09" db="UniProtKB">
        <authorList>
            <consortium name="WormBaseParasite"/>
        </authorList>
    </citation>
    <scope>IDENTIFICATION</scope>
</reference>
<feature type="region of interest" description="Disordered" evidence="15">
    <location>
        <begin position="80"/>
        <end position="99"/>
    </location>
</feature>
<comment type="subcellular location">
    <subcellularLocation>
        <location evidence="2">Mitochondrion</location>
    </subcellularLocation>
</comment>
<dbReference type="EC" id="2.7.11.1" evidence="3"/>
<dbReference type="WBParaSite" id="HPBE_0002575001-mRNA-1">
    <property type="protein sequence ID" value="HPBE_0002575001-mRNA-1"/>
    <property type="gene ID" value="HPBE_0002575001"/>
</dbReference>
<comment type="catalytic activity">
    <reaction evidence="14">
        <text>L-seryl-[protein] + ATP = O-phospho-L-seryl-[protein] + ADP + H(+)</text>
        <dbReference type="Rhea" id="RHEA:17989"/>
        <dbReference type="Rhea" id="RHEA-COMP:9863"/>
        <dbReference type="Rhea" id="RHEA-COMP:11604"/>
        <dbReference type="ChEBI" id="CHEBI:15378"/>
        <dbReference type="ChEBI" id="CHEBI:29999"/>
        <dbReference type="ChEBI" id="CHEBI:30616"/>
        <dbReference type="ChEBI" id="CHEBI:83421"/>
        <dbReference type="ChEBI" id="CHEBI:456216"/>
        <dbReference type="EC" id="2.7.11.1"/>
    </reaction>
</comment>
<evidence type="ECO:0000256" key="15">
    <source>
        <dbReference type="SAM" id="MobiDB-lite"/>
    </source>
</evidence>
<dbReference type="SUPFAM" id="SSF56112">
    <property type="entry name" value="Protein kinase-like (PK-like)"/>
    <property type="match status" value="1"/>
</dbReference>
<comment type="catalytic activity">
    <reaction evidence="13">
        <text>L-threonyl-[protein] + ATP = O-phospho-L-threonyl-[protein] + ADP + H(+)</text>
        <dbReference type="Rhea" id="RHEA:46608"/>
        <dbReference type="Rhea" id="RHEA-COMP:11060"/>
        <dbReference type="Rhea" id="RHEA-COMP:11605"/>
        <dbReference type="ChEBI" id="CHEBI:15378"/>
        <dbReference type="ChEBI" id="CHEBI:30013"/>
        <dbReference type="ChEBI" id="CHEBI:30616"/>
        <dbReference type="ChEBI" id="CHEBI:61977"/>
        <dbReference type="ChEBI" id="CHEBI:456216"/>
        <dbReference type="EC" id="2.7.11.1"/>
    </reaction>
</comment>
<dbReference type="AlphaFoldDB" id="A0A183GST0"/>
<dbReference type="GO" id="GO:0046872">
    <property type="term" value="F:metal ion binding"/>
    <property type="evidence" value="ECO:0007669"/>
    <property type="project" value="UniProtKB-KW"/>
</dbReference>
<dbReference type="PROSITE" id="PS50011">
    <property type="entry name" value="PROTEIN_KINASE_DOM"/>
    <property type="match status" value="1"/>
</dbReference>
<evidence type="ECO:0000313" key="18">
    <source>
        <dbReference type="WBParaSite" id="HPBE_0002575001-mRNA-1"/>
    </source>
</evidence>
<dbReference type="GO" id="GO:0000422">
    <property type="term" value="P:autophagy of mitochondrion"/>
    <property type="evidence" value="ECO:0007669"/>
    <property type="project" value="TreeGrafter"/>
</dbReference>
<evidence type="ECO:0000259" key="16">
    <source>
        <dbReference type="PROSITE" id="PS50011"/>
    </source>
</evidence>
<keyword evidence="7" id="KW-0547">Nucleotide-binding</keyword>
<dbReference type="InterPro" id="IPR000719">
    <property type="entry name" value="Prot_kinase_dom"/>
</dbReference>
<evidence type="ECO:0000256" key="1">
    <source>
        <dbReference type="ARBA" id="ARBA00001946"/>
    </source>
</evidence>
<dbReference type="Proteomes" id="UP000050761">
    <property type="component" value="Unassembled WGS sequence"/>
</dbReference>
<dbReference type="GO" id="GO:0005524">
    <property type="term" value="F:ATP binding"/>
    <property type="evidence" value="ECO:0007669"/>
    <property type="project" value="UniProtKB-KW"/>
</dbReference>
<evidence type="ECO:0000256" key="5">
    <source>
        <dbReference type="ARBA" id="ARBA00022679"/>
    </source>
</evidence>
<evidence type="ECO:0000256" key="14">
    <source>
        <dbReference type="ARBA" id="ARBA00048679"/>
    </source>
</evidence>
<keyword evidence="10" id="KW-0460">Magnesium</keyword>
<evidence type="ECO:0000256" key="4">
    <source>
        <dbReference type="ARBA" id="ARBA00022527"/>
    </source>
</evidence>
<dbReference type="PANTHER" id="PTHR22972:SF7">
    <property type="entry name" value="SERINE_THREONINE-PROTEIN KINASE PINK1, MITOCHONDRIAL"/>
    <property type="match status" value="1"/>
</dbReference>
<evidence type="ECO:0000256" key="11">
    <source>
        <dbReference type="ARBA" id="ARBA00022946"/>
    </source>
</evidence>
<keyword evidence="6" id="KW-0479">Metal-binding</keyword>
<keyword evidence="8" id="KW-0418">Kinase</keyword>
<dbReference type="GO" id="GO:0090141">
    <property type="term" value="P:positive regulation of mitochondrial fission"/>
    <property type="evidence" value="ECO:0007669"/>
    <property type="project" value="TreeGrafter"/>
</dbReference>
<evidence type="ECO:0000256" key="12">
    <source>
        <dbReference type="ARBA" id="ARBA00023128"/>
    </source>
</evidence>
<sequence>LLPPIFKATYRLDVMIGRTALPLARNPLYRTDVFSTNARYNADLSRGTFPNNIDSYEIGQNIGYGCNAAVYALKVRDVTEPSTSQDQSSGRPQSQGDSHSLQKYPLALKLMYNFAFDVCPRLGDNYLWRAMGAELVPLPESAQLLSGKMGRYQPLPSFHPNVVRVLTAFVDRMPILEDAKLVYPDALPTAPFYEMIINEPRTMYRMTLREYVKDFNQKRSYHVGRVLLGQLLEGCVFLYENTVSQRDMKSDNILLEFNCPGQLFFTFALAPMLKIVFTFNSCGVPGPEMLLLAY</sequence>
<protein>
    <recommendedName>
        <fullName evidence="3">non-specific serine/threonine protein kinase</fullName>
        <ecNumber evidence="3">2.7.11.1</ecNumber>
    </recommendedName>
</protein>
<feature type="domain" description="Protein kinase" evidence="16">
    <location>
        <begin position="56"/>
        <end position="294"/>
    </location>
</feature>
<evidence type="ECO:0000256" key="13">
    <source>
        <dbReference type="ARBA" id="ARBA00047899"/>
    </source>
</evidence>
<evidence type="ECO:0000256" key="3">
    <source>
        <dbReference type="ARBA" id="ARBA00012513"/>
    </source>
</evidence>